<evidence type="ECO:0000256" key="1">
    <source>
        <dbReference type="SAM" id="MobiDB-lite"/>
    </source>
</evidence>
<feature type="region of interest" description="Disordered" evidence="1">
    <location>
        <begin position="1"/>
        <end position="30"/>
    </location>
</feature>
<name>A0A6N2R092_9BACT</name>
<protein>
    <submittedName>
        <fullName evidence="2">Uncharacterized protein</fullName>
    </submittedName>
</protein>
<sequence length="53" mass="5616">MFDAAENTCSASSVKGRKTRKAVPSGEGACPAKVLHRAGNLLHRKNPNPFSHA</sequence>
<reference evidence="2" key="1">
    <citation type="submission" date="2019-11" db="EMBL/GenBank/DDBJ databases">
        <authorList>
            <person name="Feng L."/>
        </authorList>
    </citation>
    <scope>NUCLEOTIDE SEQUENCE</scope>
    <source>
        <strain evidence="2">AMuciniphilaLFYP55</strain>
    </source>
</reference>
<dbReference type="EMBL" id="CACRSS010000001">
    <property type="protein sequence ID" value="VYS73868.1"/>
    <property type="molecule type" value="Genomic_DNA"/>
</dbReference>
<dbReference type="AlphaFoldDB" id="A0A6N2R092"/>
<gene>
    <name evidence="2" type="ORF">AMLFYP55_00103</name>
</gene>
<organism evidence="2">
    <name type="scientific">Akkermansia muciniphila</name>
    <dbReference type="NCBI Taxonomy" id="239935"/>
    <lineage>
        <taxon>Bacteria</taxon>
        <taxon>Pseudomonadati</taxon>
        <taxon>Verrucomicrobiota</taxon>
        <taxon>Verrucomicrobiia</taxon>
        <taxon>Verrucomicrobiales</taxon>
        <taxon>Akkermansiaceae</taxon>
        <taxon>Akkermansia</taxon>
    </lineage>
</organism>
<proteinExistence type="predicted"/>
<accession>A0A6N2R092</accession>
<evidence type="ECO:0000313" key="2">
    <source>
        <dbReference type="EMBL" id="VYS73868.1"/>
    </source>
</evidence>